<dbReference type="Gene3D" id="1.10.101.10">
    <property type="entry name" value="PGBD-like superfamily/PGBD"/>
    <property type="match status" value="1"/>
</dbReference>
<accession>A0A0G1IMW7</accession>
<feature type="domain" description="Peptidoglycan binding-like" evidence="1">
    <location>
        <begin position="106"/>
        <end position="153"/>
    </location>
</feature>
<protein>
    <recommendedName>
        <fullName evidence="1">Peptidoglycan binding-like domain-containing protein</fullName>
    </recommendedName>
</protein>
<dbReference type="InterPro" id="IPR002477">
    <property type="entry name" value="Peptidoglycan-bd-like"/>
</dbReference>
<name>A0A0G1IMW7_9BACT</name>
<gene>
    <name evidence="2" type="ORF">UW53_C0002G0025</name>
</gene>
<proteinExistence type="predicted"/>
<evidence type="ECO:0000259" key="1">
    <source>
        <dbReference type="Pfam" id="PF01471"/>
    </source>
</evidence>
<sequence length="1231" mass="126090">MSKMFFASEIIKRIYFMNYKTKLTSVMLSMTTAVLLTGSAAIPLVANAALTQAQIQSILSLLSSFGADQTTINNVNSSLMGLPTSGAPTASAGACGFTRDLTMGARGDDVTCLQNYLTSTGHFSFSGGATGYFGSVSKNAVAAWQAANGVSPTAGYFGALSRAKYNAVAGGVVSVPGAPSVPGVPATAGTLRVEAGVQPNASLIPINATRVPFTVVKFTAPSNQDVTINSLVVQRTGLASDSAISGVVLLDETGAQLGVAKTLNSTHQTTLTEPFVVRAGTSRIMTIGGNAETSNGGLAGQVVYLTLKQVNSSAAAIDGALDISGAGHTVNESLSIGSVTMLRGSLDPGSSATKKVGETDYVFASVKVTSGSFEKVYLRFIRWNQTGSVGAGDLANIKTYVDGTAYDTIVSSDGKYYTAMFSDNGGKGILIDKGFSKEASIKGDITGGSGRTIDFDLAKRTDLGLLGETYGYGITPPQTGATDPTDDTAAFSSTEDPWYDAAQVLVSTGSITVSVANSIPAQNVAINLANQTLGGFTVEVKGEQISVGRIDFFFMAATSSTYTSNAGVAGTNVTNITLVDPNGAIIAGPADGAVVKNGHGKVRFTDTVTFPVGTGIYTLKGKFSTTFTTNNVFQASTTPSADWATVRGLTTGNSITPSPTSVITANQMTIKAGALAVSVSSVPIAQTVIAGSSQFLFANYVLDGTGSGEDLRLTSIPVVYHAASGGSATDNTNCKLYDGSTVVSVAVNPSASGSSTNFTFLSNGLTLPKGTSKTLGLKCDVIGGSTGSYGWGIEGDDNENGANSADWTGVSGLTSGQTIAQTITESSGQLMSAASGGTINVVLDSGSPSYKIVAAGQTGVELAKIRFSATNEDIDLKQVALIISGAASNTPVDLVGRQVTLWEGSTQVGTAVFPTSYGATSSAIAIGSFRIPRNGAKVLTIKGDIAGVSVDGPMVRSGDLLKVNYDGANAGLNGNYGTGASSGNTINGATTVTASQGVRIMKAYPSFAYYTVPTTSLNNAANQKIYRFSVTANNGDVALFKFSFTVGSSTLSDSAAKLHSYKLYVYTDLLFTTIDSNFTSSGAINNGAAYVANLPPGKTAVSIYPDKTGWEVATTTYTVSSGVTRYFELRATAAGLSTVTTSKDTITVQLDGDAAFPTDHQAATVLTPLGDMGAAGVSAAVGVDSAADNDFIWSPISTTTQVTVYDFDYTNGYQVSGLPASGMSQNTFQSQ</sequence>
<dbReference type="InterPro" id="IPR036365">
    <property type="entry name" value="PGBD-like_sf"/>
</dbReference>
<dbReference type="PATRIC" id="fig|1618645.3.peg.154"/>
<dbReference type="InterPro" id="IPR036366">
    <property type="entry name" value="PGBDSf"/>
</dbReference>
<organism evidence="2 3">
    <name type="scientific">Candidatus Giovannonibacteria bacterium GW2011_GWA1_44_25</name>
    <dbReference type="NCBI Taxonomy" id="1618645"/>
    <lineage>
        <taxon>Bacteria</taxon>
        <taxon>Candidatus Giovannoniibacteriota</taxon>
    </lineage>
</organism>
<dbReference type="Proteomes" id="UP000034087">
    <property type="component" value="Unassembled WGS sequence"/>
</dbReference>
<evidence type="ECO:0000313" key="2">
    <source>
        <dbReference type="EMBL" id="KKT60273.1"/>
    </source>
</evidence>
<dbReference type="AlphaFoldDB" id="A0A0G1IMW7"/>
<comment type="caution">
    <text evidence="2">The sequence shown here is derived from an EMBL/GenBank/DDBJ whole genome shotgun (WGS) entry which is preliminary data.</text>
</comment>
<reference evidence="2 3" key="1">
    <citation type="journal article" date="2015" name="Nature">
        <title>rRNA introns, odd ribosomes, and small enigmatic genomes across a large radiation of phyla.</title>
        <authorList>
            <person name="Brown C.T."/>
            <person name="Hug L.A."/>
            <person name="Thomas B.C."/>
            <person name="Sharon I."/>
            <person name="Castelle C.J."/>
            <person name="Singh A."/>
            <person name="Wilkins M.J."/>
            <person name="Williams K.H."/>
            <person name="Banfield J.F."/>
        </authorList>
    </citation>
    <scope>NUCLEOTIDE SEQUENCE [LARGE SCALE GENOMIC DNA]</scope>
</reference>
<dbReference type="SUPFAM" id="SSF47090">
    <property type="entry name" value="PGBD-like"/>
    <property type="match status" value="1"/>
</dbReference>
<evidence type="ECO:0000313" key="3">
    <source>
        <dbReference type="Proteomes" id="UP000034087"/>
    </source>
</evidence>
<dbReference type="EMBL" id="LCIR01000002">
    <property type="protein sequence ID" value="KKT60273.1"/>
    <property type="molecule type" value="Genomic_DNA"/>
</dbReference>
<dbReference type="Pfam" id="PF01471">
    <property type="entry name" value="PG_binding_1"/>
    <property type="match status" value="1"/>
</dbReference>